<evidence type="ECO:0000313" key="2">
    <source>
        <dbReference type="Proteomes" id="UP000499080"/>
    </source>
</evidence>
<dbReference type="AlphaFoldDB" id="A0A4Y2W4Y2"/>
<evidence type="ECO:0000313" key="1">
    <source>
        <dbReference type="EMBL" id="GBO32439.1"/>
    </source>
</evidence>
<organism evidence="1 2">
    <name type="scientific">Araneus ventricosus</name>
    <name type="common">Orbweaver spider</name>
    <name type="synonym">Epeira ventricosa</name>
    <dbReference type="NCBI Taxonomy" id="182803"/>
    <lineage>
        <taxon>Eukaryota</taxon>
        <taxon>Metazoa</taxon>
        <taxon>Ecdysozoa</taxon>
        <taxon>Arthropoda</taxon>
        <taxon>Chelicerata</taxon>
        <taxon>Arachnida</taxon>
        <taxon>Araneae</taxon>
        <taxon>Araneomorphae</taxon>
        <taxon>Entelegynae</taxon>
        <taxon>Araneoidea</taxon>
        <taxon>Araneidae</taxon>
        <taxon>Araneus</taxon>
    </lineage>
</organism>
<keyword evidence="2" id="KW-1185">Reference proteome</keyword>
<protein>
    <submittedName>
        <fullName evidence="1">Uncharacterized protein</fullName>
    </submittedName>
</protein>
<name>A0A4Y2W4Y2_ARAVE</name>
<gene>
    <name evidence="1" type="ORF">AVEN_273244_1</name>
</gene>
<reference evidence="1 2" key="1">
    <citation type="journal article" date="2019" name="Sci. Rep.">
        <title>Orb-weaving spider Araneus ventricosus genome elucidates the spidroin gene catalogue.</title>
        <authorList>
            <person name="Kono N."/>
            <person name="Nakamura H."/>
            <person name="Ohtoshi R."/>
            <person name="Moran D.A.P."/>
            <person name="Shinohara A."/>
            <person name="Yoshida Y."/>
            <person name="Fujiwara M."/>
            <person name="Mori M."/>
            <person name="Tomita M."/>
            <person name="Arakawa K."/>
        </authorList>
    </citation>
    <scope>NUCLEOTIDE SEQUENCE [LARGE SCALE GENOMIC DNA]</scope>
</reference>
<sequence>MPRRRRRQKEPMPREYEDARRWINHPLSAHTITISRPPYADNRPPATVETGIKPFERAYRQNIAPYTSSPPPCPVRPPVASTLQNERQHPKTISDCSEIF</sequence>
<dbReference type="Proteomes" id="UP000499080">
    <property type="component" value="Unassembled WGS sequence"/>
</dbReference>
<accession>A0A4Y2W4Y2</accession>
<dbReference type="EMBL" id="BGPR01055893">
    <property type="protein sequence ID" value="GBO32439.1"/>
    <property type="molecule type" value="Genomic_DNA"/>
</dbReference>
<comment type="caution">
    <text evidence="1">The sequence shown here is derived from an EMBL/GenBank/DDBJ whole genome shotgun (WGS) entry which is preliminary data.</text>
</comment>
<proteinExistence type="predicted"/>